<reference evidence="3" key="1">
    <citation type="journal article" date="2020" name="mSystems">
        <title>Genome- and Community-Level Interaction Insights into Carbon Utilization and Element Cycling Functions of Hydrothermarchaeota in Hydrothermal Sediment.</title>
        <authorList>
            <person name="Zhou Z."/>
            <person name="Liu Y."/>
            <person name="Xu W."/>
            <person name="Pan J."/>
            <person name="Luo Z.H."/>
            <person name="Li M."/>
        </authorList>
    </citation>
    <scope>NUCLEOTIDE SEQUENCE [LARGE SCALE GENOMIC DNA]</scope>
    <source>
        <strain evidence="3">SpSt-102</strain>
    </source>
</reference>
<gene>
    <name evidence="3" type="ORF">ENL71_01945</name>
</gene>
<comment type="caution">
    <text evidence="3">The sequence shown here is derived from an EMBL/GenBank/DDBJ whole genome shotgun (WGS) entry which is preliminary data.</text>
</comment>
<evidence type="ECO:0000259" key="2">
    <source>
        <dbReference type="Pfam" id="PF14343"/>
    </source>
</evidence>
<keyword evidence="3" id="KW-0645">Protease</keyword>
<sequence>MMKKLRLIVFFVILSILIMSVSFAGDIKSGVAAKDYGKDIADKPNSEVTYQIKDGYIYIYWGQKPTGGYLIKIKELKYINGILYVYYYTKSPAPTDMVTQVITYPSDKAKLPTTEEIKEVKLIDITNDMVVENRLAKKYFPLTKGSYWIYNFKIKEKDSKGNVVEKSKKVKMQILNEYKSKDYVLYEAKGDIINIAPEKRFGFILVSDNIYMVDENVLNDIVKNIKSFDSFEKLIKKFGDLLRIVFKFPLVSGKKYPAYSYIKRKDVLYSWVVEKEKDIVLKGKKYNQFKIEYRSLPERISIGFVCGIGITFVEYHHNGSTYDAYASLIDFKVE</sequence>
<feature type="signal peptide" evidence="1">
    <location>
        <begin position="1"/>
        <end position="24"/>
    </location>
</feature>
<organism evidence="3">
    <name type="scientific">Caldicellulosiruptor owensensis</name>
    <dbReference type="NCBI Taxonomy" id="55205"/>
    <lineage>
        <taxon>Bacteria</taxon>
        <taxon>Bacillati</taxon>
        <taxon>Bacillota</taxon>
        <taxon>Bacillota incertae sedis</taxon>
        <taxon>Caldicellulosiruptorales</taxon>
        <taxon>Caldicellulosiruptoraceae</taxon>
        <taxon>Caldicellulosiruptor</taxon>
    </lineage>
</organism>
<feature type="domain" description="PrcB C-terminal" evidence="2">
    <location>
        <begin position="56"/>
        <end position="111"/>
    </location>
</feature>
<dbReference type="GO" id="GO:0006508">
    <property type="term" value="P:proteolysis"/>
    <property type="evidence" value="ECO:0007669"/>
    <property type="project" value="UniProtKB-KW"/>
</dbReference>
<keyword evidence="1" id="KW-0732">Signal</keyword>
<keyword evidence="3" id="KW-0378">Hydrolase</keyword>
<evidence type="ECO:0000256" key="1">
    <source>
        <dbReference type="SAM" id="SignalP"/>
    </source>
</evidence>
<proteinExistence type="predicted"/>
<accession>A0A7C5V1I9</accession>
<feature type="chain" id="PRO_5028069867" evidence="1">
    <location>
        <begin position="25"/>
        <end position="334"/>
    </location>
</feature>
<evidence type="ECO:0000313" key="3">
    <source>
        <dbReference type="EMBL" id="HHS01287.1"/>
    </source>
</evidence>
<dbReference type="EMBL" id="DRUZ01000028">
    <property type="protein sequence ID" value="HHS01287.1"/>
    <property type="molecule type" value="Genomic_DNA"/>
</dbReference>
<name>A0A7C5V1I9_9FIRM</name>
<protein>
    <submittedName>
        <fullName evidence="3">Protease complex subunit PrcB family protein</fullName>
    </submittedName>
</protein>
<dbReference type="InterPro" id="IPR025748">
    <property type="entry name" value="PrcB_C_dom"/>
</dbReference>
<dbReference type="Pfam" id="PF14343">
    <property type="entry name" value="PrcB_C"/>
    <property type="match status" value="1"/>
</dbReference>
<dbReference type="AlphaFoldDB" id="A0A7C5V1I9"/>
<dbReference type="GO" id="GO:0008233">
    <property type="term" value="F:peptidase activity"/>
    <property type="evidence" value="ECO:0007669"/>
    <property type="project" value="UniProtKB-KW"/>
</dbReference>